<keyword evidence="4" id="KW-0456">Lyase</keyword>
<dbReference type="InterPro" id="IPR036291">
    <property type="entry name" value="NAD(P)-bd_dom_sf"/>
</dbReference>
<evidence type="ECO:0000313" key="7">
    <source>
        <dbReference type="Proteomes" id="UP000016491"/>
    </source>
</evidence>
<dbReference type="Gene3D" id="3.40.50.720">
    <property type="entry name" value="NAD(P)-binding Rossmann-like Domain"/>
    <property type="match status" value="1"/>
</dbReference>
<evidence type="ECO:0000313" key="6">
    <source>
        <dbReference type="EMBL" id="ERI75887.1"/>
    </source>
</evidence>
<organism evidence="6 7">
    <name type="scientific">[Clostridium] symbiosum ATCC 14940</name>
    <dbReference type="NCBI Taxonomy" id="411472"/>
    <lineage>
        <taxon>Bacteria</taxon>
        <taxon>Bacillati</taxon>
        <taxon>Bacillota</taxon>
        <taxon>Clostridia</taxon>
        <taxon>Lachnospirales</taxon>
        <taxon>Lachnospiraceae</taxon>
        <taxon>Otoolea</taxon>
    </lineage>
</organism>
<dbReference type="Pfam" id="PF01370">
    <property type="entry name" value="Epimerase"/>
    <property type="match status" value="1"/>
</dbReference>
<dbReference type="PANTHER" id="PTHR43078">
    <property type="entry name" value="UDP-GLUCURONIC ACID DECARBOXYLASE-RELATED"/>
    <property type="match status" value="1"/>
</dbReference>
<dbReference type="InterPro" id="IPR044516">
    <property type="entry name" value="UXS-like"/>
</dbReference>
<comment type="cofactor">
    <cofactor evidence="1">
        <name>NAD(+)</name>
        <dbReference type="ChEBI" id="CHEBI:57540"/>
    </cofactor>
</comment>
<evidence type="ECO:0000259" key="5">
    <source>
        <dbReference type="Pfam" id="PF01370"/>
    </source>
</evidence>
<dbReference type="PANTHER" id="PTHR43078:SF6">
    <property type="entry name" value="UDP-GLUCURONIC ACID DECARBOXYLASE 1"/>
    <property type="match status" value="1"/>
</dbReference>
<accession>A0ABC9TW65</accession>
<dbReference type="EMBL" id="AWSU01000230">
    <property type="protein sequence ID" value="ERI75887.1"/>
    <property type="molecule type" value="Genomic_DNA"/>
</dbReference>
<gene>
    <name evidence="6" type="ORF">CLOSYM_02952</name>
</gene>
<comment type="caution">
    <text evidence="6">The sequence shown here is derived from an EMBL/GenBank/DDBJ whole genome shotgun (WGS) entry which is preliminary data.</text>
</comment>
<sequence length="342" mass="38311">MIKFIDDVKYVKDLDLPWEKLQDKTVLISGASGMIGNFLIHVLLEKQIGIRVLAMGRKEEAARKAFSDYWNSDFFSFISHDINQRLGEEILKADYVIHAASNTHPVSYATDPIGTITTNVIGTRNLLEYARKKSDCRFLFASSVEVYGENRGDTDYFEESYCGYIDCNTLRAGYPESKRTGEALCQAYRKQYGMDIVMARLSRTYGPTMLQTDTKAISQFIKKGIEGEDIVLKSEGTQLYSYNYVADSVSGLLTVLLCGECGNAYNIADKGSDITLRNLATMIAEVAGTKVVFELPDQTEQVGYSKATKALLDSSKLQKLGWKAHWDIYEGIKRTMISLKGN</sequence>
<reference evidence="6 7" key="1">
    <citation type="submission" date="2013-07" db="EMBL/GenBank/DDBJ databases">
        <authorList>
            <person name="Weinstock G."/>
            <person name="Sodergren E."/>
            <person name="Wylie T."/>
            <person name="Fulton L."/>
            <person name="Fulton R."/>
            <person name="Fronick C."/>
            <person name="O'Laughlin M."/>
            <person name="Godfrey J."/>
            <person name="Miner T."/>
            <person name="Herter B."/>
            <person name="Appelbaum E."/>
            <person name="Cordes M."/>
            <person name="Lek S."/>
            <person name="Wollam A."/>
            <person name="Pepin K.H."/>
            <person name="Palsikar V.B."/>
            <person name="Mitreva M."/>
            <person name="Wilson R.K."/>
        </authorList>
    </citation>
    <scope>NUCLEOTIDE SEQUENCE [LARGE SCALE GENOMIC DNA]</scope>
    <source>
        <strain evidence="6 7">ATCC 14940</strain>
    </source>
</reference>
<proteinExistence type="predicted"/>
<protein>
    <submittedName>
        <fullName evidence="6">NAD dependent epimerase/dehydratase family protein</fullName>
    </submittedName>
</protein>
<evidence type="ECO:0000256" key="2">
    <source>
        <dbReference type="ARBA" id="ARBA00022793"/>
    </source>
</evidence>
<keyword evidence="3" id="KW-0520">NAD</keyword>
<keyword evidence="2" id="KW-0210">Decarboxylase</keyword>
<dbReference type="SUPFAM" id="SSF51735">
    <property type="entry name" value="NAD(P)-binding Rossmann-fold domains"/>
    <property type="match status" value="1"/>
</dbReference>
<name>A0ABC9TW65_CLOSY</name>
<evidence type="ECO:0000256" key="4">
    <source>
        <dbReference type="ARBA" id="ARBA00023239"/>
    </source>
</evidence>
<dbReference type="GO" id="GO:0016831">
    <property type="term" value="F:carboxy-lyase activity"/>
    <property type="evidence" value="ECO:0007669"/>
    <property type="project" value="UniProtKB-KW"/>
</dbReference>
<evidence type="ECO:0000256" key="3">
    <source>
        <dbReference type="ARBA" id="ARBA00023027"/>
    </source>
</evidence>
<dbReference type="AlphaFoldDB" id="A0ABC9TW65"/>
<evidence type="ECO:0000256" key="1">
    <source>
        <dbReference type="ARBA" id="ARBA00001911"/>
    </source>
</evidence>
<feature type="domain" description="NAD-dependent epimerase/dehydratase" evidence="5">
    <location>
        <begin position="26"/>
        <end position="268"/>
    </location>
</feature>
<dbReference type="InterPro" id="IPR001509">
    <property type="entry name" value="Epimerase_deHydtase"/>
</dbReference>
<dbReference type="Proteomes" id="UP000016491">
    <property type="component" value="Unassembled WGS sequence"/>
</dbReference>
<dbReference type="RefSeq" id="WP_021643618.1">
    <property type="nucleotide sequence ID" value="NZ_KE993033.1"/>
</dbReference>